<feature type="binding site" evidence="13">
    <location>
        <position position="60"/>
    </location>
    <ligand>
        <name>Zn(2+)</name>
        <dbReference type="ChEBI" id="CHEBI:29105"/>
    </ligand>
</feature>
<feature type="region of interest" description="Disordered" evidence="14">
    <location>
        <begin position="153"/>
        <end position="222"/>
    </location>
</feature>
<dbReference type="SUPFAM" id="SSF57667">
    <property type="entry name" value="beta-beta-alpha zinc fingers"/>
    <property type="match status" value="3"/>
</dbReference>
<feature type="domain" description="C2H2-type" evidence="15">
    <location>
        <begin position="310"/>
        <end position="337"/>
    </location>
</feature>
<dbReference type="EnsemblMetazoa" id="XM_017124848.2">
    <property type="protein sequence ID" value="XP_016980337.1"/>
    <property type="gene ID" value="LOC108045502"/>
</dbReference>
<keyword evidence="7 13" id="KW-0862">Zinc</keyword>
<dbReference type="PANTHER" id="PTHR24394">
    <property type="entry name" value="ZINC FINGER PROTEIN"/>
    <property type="match status" value="1"/>
</dbReference>
<evidence type="ECO:0000259" key="15">
    <source>
        <dbReference type="PROSITE" id="PS50157"/>
    </source>
</evidence>
<dbReference type="FunFam" id="3.30.160.60:FF:000931">
    <property type="entry name" value="zinc finger protein 697"/>
    <property type="match status" value="2"/>
</dbReference>
<dbReference type="GO" id="GO:0005634">
    <property type="term" value="C:nucleus"/>
    <property type="evidence" value="ECO:0007669"/>
    <property type="project" value="UniProtKB-SubCell"/>
</dbReference>
<dbReference type="Pfam" id="PF12874">
    <property type="entry name" value="zf-met"/>
    <property type="match status" value="1"/>
</dbReference>
<organism evidence="19">
    <name type="scientific">Drosophila rhopaloa</name>
    <name type="common">Fruit fly</name>
    <dbReference type="NCBI Taxonomy" id="1041015"/>
    <lineage>
        <taxon>Eukaryota</taxon>
        <taxon>Metazoa</taxon>
        <taxon>Ecdysozoa</taxon>
        <taxon>Arthropoda</taxon>
        <taxon>Hexapoda</taxon>
        <taxon>Insecta</taxon>
        <taxon>Pterygota</taxon>
        <taxon>Neoptera</taxon>
        <taxon>Endopterygota</taxon>
        <taxon>Diptera</taxon>
        <taxon>Brachycera</taxon>
        <taxon>Muscomorpha</taxon>
        <taxon>Ephydroidea</taxon>
        <taxon>Drosophilidae</taxon>
        <taxon>Drosophila</taxon>
        <taxon>Sophophora</taxon>
    </lineage>
</organism>
<evidence type="ECO:0000256" key="1">
    <source>
        <dbReference type="ARBA" id="ARBA00003767"/>
    </source>
</evidence>
<reference evidence="18" key="1">
    <citation type="journal article" date="2021" name="Elife">
        <title>Highly contiguous assemblies of 101 drosophilid genomes.</title>
        <authorList>
            <person name="Kim B.Y."/>
            <person name="Wang J.R."/>
            <person name="Miller D.E."/>
            <person name="Barmina O."/>
            <person name="Delaney E."/>
            <person name="Thompson A."/>
            <person name="Comeault A.A."/>
            <person name="Peede D."/>
            <person name="D'Agostino E.R."/>
            <person name="Pelaez J."/>
            <person name="Aguilar J.M."/>
            <person name="Haji D."/>
            <person name="Matsunaga T."/>
            <person name="Armstrong E.E."/>
            <person name="Zych M."/>
            <person name="Ogawa Y."/>
            <person name="Stamenkovic-Radak M."/>
            <person name="Jelic M."/>
            <person name="Veselinovic M.S."/>
            <person name="Tanaskovic M."/>
            <person name="Eric P."/>
            <person name="Gao J.J."/>
            <person name="Katoh T.K."/>
            <person name="Toda M.J."/>
            <person name="Watabe H."/>
            <person name="Watada M."/>
            <person name="Davis J.S."/>
            <person name="Moyle L.C."/>
            <person name="Manoli G."/>
            <person name="Bertolini E."/>
            <person name="Kostal V."/>
            <person name="Hawley R.S."/>
            <person name="Takahashi A."/>
            <person name="Jones C.D."/>
            <person name="Price D.K."/>
            <person name="Whiteman N."/>
            <person name="Kopp A."/>
            <person name="Matute D.R."/>
            <person name="Petrov D.A."/>
        </authorList>
    </citation>
    <scope>NUCLEOTIDE SEQUENCE [LARGE SCALE GENOMIC DNA]</scope>
</reference>
<dbReference type="Pfam" id="PF00096">
    <property type="entry name" value="zf-C2H2"/>
    <property type="match status" value="4"/>
</dbReference>
<evidence type="ECO:0000256" key="10">
    <source>
        <dbReference type="ARBA" id="ARBA00023163"/>
    </source>
</evidence>
<dbReference type="Gene3D" id="3.40.1800.20">
    <property type="match status" value="1"/>
</dbReference>
<evidence type="ECO:0000256" key="7">
    <source>
        <dbReference type="ARBA" id="ARBA00022833"/>
    </source>
</evidence>
<keyword evidence="6 12" id="KW-0863">Zinc-finger</keyword>
<feature type="binding site" evidence="13">
    <location>
        <position position="10"/>
    </location>
    <ligand>
        <name>Zn(2+)</name>
        <dbReference type="ChEBI" id="CHEBI:29105"/>
    </ligand>
</feature>
<keyword evidence="4 13" id="KW-0479">Metal-binding</keyword>
<dbReference type="PROSITE" id="PS51915">
    <property type="entry name" value="ZAD"/>
    <property type="match status" value="1"/>
</dbReference>
<dbReference type="GeneID" id="108045502"/>
<dbReference type="GO" id="GO:0008270">
    <property type="term" value="F:zinc ion binding"/>
    <property type="evidence" value="ECO:0007669"/>
    <property type="project" value="UniProtKB-UniRule"/>
</dbReference>
<evidence type="ECO:0000256" key="14">
    <source>
        <dbReference type="SAM" id="MobiDB-lite"/>
    </source>
</evidence>
<keyword evidence="8" id="KW-0805">Transcription regulation</keyword>
<evidence type="ECO:0000256" key="3">
    <source>
        <dbReference type="ARBA" id="ARBA00006991"/>
    </source>
</evidence>
<evidence type="ECO:0000256" key="8">
    <source>
        <dbReference type="ARBA" id="ARBA00023015"/>
    </source>
</evidence>
<evidence type="ECO:0000256" key="2">
    <source>
        <dbReference type="ARBA" id="ARBA00004123"/>
    </source>
</evidence>
<dbReference type="PANTHER" id="PTHR24394:SF29">
    <property type="entry name" value="MYONEURIN"/>
    <property type="match status" value="1"/>
</dbReference>
<evidence type="ECO:0000256" key="12">
    <source>
        <dbReference type="PROSITE-ProRule" id="PRU00042"/>
    </source>
</evidence>
<feature type="domain" description="C2H2-type" evidence="15">
    <location>
        <begin position="254"/>
        <end position="281"/>
    </location>
</feature>
<dbReference type="InterPro" id="IPR012934">
    <property type="entry name" value="Znf_AD"/>
</dbReference>
<dbReference type="SUPFAM" id="SSF57716">
    <property type="entry name" value="Glucocorticoid receptor-like (DNA-binding domain)"/>
    <property type="match status" value="1"/>
</dbReference>
<reference evidence="19" key="2">
    <citation type="submission" date="2025-04" db="UniProtKB">
        <authorList>
            <consortium name="RefSeq"/>
        </authorList>
    </citation>
    <scope>IDENTIFICATION</scope>
</reference>
<dbReference type="SMART" id="SM00868">
    <property type="entry name" value="zf-AD"/>
    <property type="match status" value="1"/>
</dbReference>
<feature type="domain" description="ZAD" evidence="16">
    <location>
        <begin position="5"/>
        <end position="84"/>
    </location>
</feature>
<comment type="subcellular location">
    <subcellularLocation>
        <location evidence="2">Nucleus</location>
    </subcellularLocation>
</comment>
<dbReference type="RefSeq" id="XP_016980337.1">
    <property type="nucleotide sequence ID" value="XM_017124848.1"/>
</dbReference>
<evidence type="ECO:0000259" key="16">
    <source>
        <dbReference type="PROSITE" id="PS51915"/>
    </source>
</evidence>
<dbReference type="Pfam" id="PF07776">
    <property type="entry name" value="zf-AD"/>
    <property type="match status" value="1"/>
</dbReference>
<evidence type="ECO:0000256" key="6">
    <source>
        <dbReference type="ARBA" id="ARBA00022771"/>
    </source>
</evidence>
<dbReference type="FunFam" id="3.30.160.60:FF:000624">
    <property type="entry name" value="zinc finger protein 697"/>
    <property type="match status" value="1"/>
</dbReference>
<name>A0A6P4EQH2_DRORH</name>
<keyword evidence="5" id="KW-0677">Repeat</keyword>
<evidence type="ECO:0000256" key="13">
    <source>
        <dbReference type="PROSITE-ProRule" id="PRU01263"/>
    </source>
</evidence>
<accession>A0A6P4EQH2</accession>
<dbReference type="InterPro" id="IPR013087">
    <property type="entry name" value="Znf_C2H2_type"/>
</dbReference>
<keyword evidence="10" id="KW-0804">Transcription</keyword>
<feature type="compositionally biased region" description="Basic residues" evidence="14">
    <location>
        <begin position="176"/>
        <end position="193"/>
    </location>
</feature>
<proteinExistence type="inferred from homology"/>
<keyword evidence="9" id="KW-0238">DNA-binding</keyword>
<feature type="binding site" evidence="13">
    <location>
        <position position="57"/>
    </location>
    <ligand>
        <name>Zn(2+)</name>
        <dbReference type="ChEBI" id="CHEBI:29105"/>
    </ligand>
</feature>
<evidence type="ECO:0000313" key="19">
    <source>
        <dbReference type="RefSeq" id="XP_016980337.1"/>
    </source>
</evidence>
<dbReference type="PROSITE" id="PS50157">
    <property type="entry name" value="ZINC_FINGER_C2H2_2"/>
    <property type="match status" value="5"/>
</dbReference>
<evidence type="ECO:0000256" key="5">
    <source>
        <dbReference type="ARBA" id="ARBA00022737"/>
    </source>
</evidence>
<feature type="domain" description="C2H2-type" evidence="15">
    <location>
        <begin position="226"/>
        <end position="253"/>
    </location>
</feature>
<dbReference type="AlphaFoldDB" id="A0A6P4EQH2"/>
<keyword evidence="11" id="KW-0539">Nucleus</keyword>
<comment type="function">
    <text evidence="1">May be involved in transcriptional regulation.</text>
</comment>
<dbReference type="Gene3D" id="3.30.160.60">
    <property type="entry name" value="Classic Zinc Finger"/>
    <property type="match status" value="5"/>
</dbReference>
<evidence type="ECO:0000256" key="4">
    <source>
        <dbReference type="ARBA" id="ARBA00022723"/>
    </source>
</evidence>
<evidence type="ECO:0000313" key="18">
    <source>
        <dbReference type="Proteomes" id="UP001652680"/>
    </source>
</evidence>
<dbReference type="GO" id="GO:0000981">
    <property type="term" value="F:DNA-binding transcription factor activity, RNA polymerase II-specific"/>
    <property type="evidence" value="ECO:0007669"/>
    <property type="project" value="TreeGrafter"/>
</dbReference>
<protein>
    <submittedName>
        <fullName evidence="19">Transcription factor Ouib</fullName>
    </submittedName>
</protein>
<evidence type="ECO:0000256" key="9">
    <source>
        <dbReference type="ARBA" id="ARBA00023125"/>
    </source>
</evidence>
<keyword evidence="18" id="KW-1185">Reference proteome</keyword>
<comment type="similarity">
    <text evidence="3">Belongs to the krueppel C2H2-type zinc-finger protein family.</text>
</comment>
<feature type="compositionally biased region" description="Low complexity" evidence="14">
    <location>
        <begin position="199"/>
        <end position="222"/>
    </location>
</feature>
<dbReference type="Proteomes" id="UP001652680">
    <property type="component" value="Unassembled WGS sequence"/>
</dbReference>
<dbReference type="GO" id="GO:0003677">
    <property type="term" value="F:DNA binding"/>
    <property type="evidence" value="ECO:0007669"/>
    <property type="project" value="UniProtKB-KW"/>
</dbReference>
<feature type="binding site" evidence="13">
    <location>
        <position position="7"/>
    </location>
    <ligand>
        <name>Zn(2+)</name>
        <dbReference type="ChEBI" id="CHEBI:29105"/>
    </ligand>
</feature>
<dbReference type="PROSITE" id="PS00028">
    <property type="entry name" value="ZINC_FINGER_C2H2_1"/>
    <property type="match status" value="5"/>
</dbReference>
<reference evidence="17" key="3">
    <citation type="submission" date="2025-05" db="UniProtKB">
        <authorList>
            <consortium name="EnsemblMetazoa"/>
        </authorList>
    </citation>
    <scope>IDENTIFICATION</scope>
</reference>
<gene>
    <name evidence="19" type="primary">LOC108045502</name>
    <name evidence="17" type="synonym">108045502</name>
</gene>
<feature type="domain" description="C2H2-type" evidence="15">
    <location>
        <begin position="282"/>
        <end position="309"/>
    </location>
</feature>
<dbReference type="InterPro" id="IPR036236">
    <property type="entry name" value="Znf_C2H2_sf"/>
</dbReference>
<evidence type="ECO:0000313" key="17">
    <source>
        <dbReference type="EnsemblMetazoa" id="XP_016980337.1"/>
    </source>
</evidence>
<sequence>MPEYMLCRICLTEDINSEAMAPLFDDEDAQCRELVRKIEEVGSIKLVPLQNIPSMLCYSCVERLTSAHKFRELCQESERTFATNVVKAEMKSEPTDEVPHIVADHIEYIYESANDFIDGVEEDIEMENMMEERLEDGVAETTQPFDISNVVDELDENDLLVPNSTDSDYEPTERCRKPKARKSRMGKRGRGRPRGSGSGHPRSLSQERPSVQSSCKSSPEESSTNIMCEICGNIYSKRAALNIHMRRHMAEKPFECEICGKTFAGPSELNRHIRVHTGEKPFTCKYCNRSFADRSSNIRHERTHTNERPFTCSTCGKSFSYSNVLKNHMLTHTGEKPFLCRPCNKTFSRKHQLEQHIGTMTHQQTVRNHQNNEPMRHSEIY</sequence>
<feature type="domain" description="C2H2-type" evidence="15">
    <location>
        <begin position="338"/>
        <end position="365"/>
    </location>
</feature>
<dbReference type="OrthoDB" id="6077919at2759"/>
<dbReference type="SMART" id="SM00355">
    <property type="entry name" value="ZnF_C2H2"/>
    <property type="match status" value="5"/>
</dbReference>
<evidence type="ECO:0000256" key="11">
    <source>
        <dbReference type="ARBA" id="ARBA00023242"/>
    </source>
</evidence>
<dbReference type="FunFam" id="3.30.160.60:FF:001134">
    <property type="entry name" value="Zinc finger protein 70"/>
    <property type="match status" value="1"/>
</dbReference>